<evidence type="ECO:0000313" key="5">
    <source>
        <dbReference type="EMBL" id="CAI2377507.1"/>
    </source>
</evidence>
<evidence type="ECO:0000313" key="6">
    <source>
        <dbReference type="Proteomes" id="UP001295684"/>
    </source>
</evidence>
<keyword evidence="3" id="KW-0732">Signal</keyword>
<organism evidence="5 6">
    <name type="scientific">Euplotes crassus</name>
    <dbReference type="NCBI Taxonomy" id="5936"/>
    <lineage>
        <taxon>Eukaryota</taxon>
        <taxon>Sar</taxon>
        <taxon>Alveolata</taxon>
        <taxon>Ciliophora</taxon>
        <taxon>Intramacronucleata</taxon>
        <taxon>Spirotrichea</taxon>
        <taxon>Hypotrichia</taxon>
        <taxon>Euplotida</taxon>
        <taxon>Euplotidae</taxon>
        <taxon>Moneuplotes</taxon>
    </lineage>
</organism>
<keyword evidence="2" id="KW-1133">Transmembrane helix</keyword>
<reference evidence="5" key="1">
    <citation type="submission" date="2023-07" db="EMBL/GenBank/DDBJ databases">
        <authorList>
            <consortium name="AG Swart"/>
            <person name="Singh M."/>
            <person name="Singh A."/>
            <person name="Seah K."/>
            <person name="Emmerich C."/>
        </authorList>
    </citation>
    <scope>NUCLEOTIDE SEQUENCE</scope>
    <source>
        <strain evidence="5">DP1</strain>
    </source>
</reference>
<proteinExistence type="predicted"/>
<dbReference type="Proteomes" id="UP001295684">
    <property type="component" value="Unassembled WGS sequence"/>
</dbReference>
<keyword evidence="6" id="KW-1185">Reference proteome</keyword>
<accession>A0AAD1XRK3</accession>
<feature type="signal peptide" evidence="3">
    <location>
        <begin position="1"/>
        <end position="23"/>
    </location>
</feature>
<keyword evidence="1" id="KW-1015">Disulfide bond</keyword>
<dbReference type="SUPFAM" id="SSF57196">
    <property type="entry name" value="EGF/Laminin"/>
    <property type="match status" value="1"/>
</dbReference>
<dbReference type="PROSITE" id="PS00022">
    <property type="entry name" value="EGF_1"/>
    <property type="match status" value="1"/>
</dbReference>
<dbReference type="PROSITE" id="PS50026">
    <property type="entry name" value="EGF_3"/>
    <property type="match status" value="1"/>
</dbReference>
<evidence type="ECO:0000256" key="3">
    <source>
        <dbReference type="SAM" id="SignalP"/>
    </source>
</evidence>
<name>A0AAD1XRK3_EUPCR</name>
<gene>
    <name evidence="5" type="ORF">ECRASSUSDP1_LOCUS18893</name>
</gene>
<evidence type="ECO:0000256" key="2">
    <source>
        <dbReference type="SAM" id="Phobius"/>
    </source>
</evidence>
<comment type="caution">
    <text evidence="1">Lacks conserved residue(s) required for the propagation of feature annotation.</text>
</comment>
<comment type="caution">
    <text evidence="5">The sequence shown here is derived from an EMBL/GenBank/DDBJ whole genome shotgun (WGS) entry which is preliminary data.</text>
</comment>
<keyword evidence="1" id="KW-0245">EGF-like domain</keyword>
<evidence type="ECO:0000256" key="1">
    <source>
        <dbReference type="PROSITE-ProRule" id="PRU00076"/>
    </source>
</evidence>
<dbReference type="PROSITE" id="PS01186">
    <property type="entry name" value="EGF_2"/>
    <property type="match status" value="1"/>
</dbReference>
<evidence type="ECO:0000259" key="4">
    <source>
        <dbReference type="PROSITE" id="PS50026"/>
    </source>
</evidence>
<dbReference type="EMBL" id="CAMPGE010019152">
    <property type="protein sequence ID" value="CAI2377507.1"/>
    <property type="molecule type" value="Genomic_DNA"/>
</dbReference>
<keyword evidence="2" id="KW-0472">Membrane</keyword>
<feature type="disulfide bond" evidence="1">
    <location>
        <begin position="169"/>
        <end position="179"/>
    </location>
</feature>
<dbReference type="AlphaFoldDB" id="A0AAD1XRK3"/>
<dbReference type="InterPro" id="IPR000742">
    <property type="entry name" value="EGF"/>
</dbReference>
<protein>
    <recommendedName>
        <fullName evidence="4">EGF-like domain-containing protein</fullName>
    </recommendedName>
</protein>
<feature type="domain" description="EGF-like" evidence="4">
    <location>
        <begin position="165"/>
        <end position="196"/>
    </location>
</feature>
<feature type="transmembrane region" description="Helical" evidence="2">
    <location>
        <begin position="208"/>
        <end position="230"/>
    </location>
</feature>
<sequence length="289" mass="32601">MGRFTRPMVSLLFLALFIALGWTQDWEEMYSDPEIRLIEPAPREGSKGNLIGTQICGGTRRIGKSGFVAAPNTHVFAKWKTVHSDVGGMCKITIKKNSSEDFQPVEVLGYTEDGWFECGRKAGLDETKQFKTPNYTCEMCTLQFQFGTTRGDISVCSEISLKEGENISCEGKCVNGGTCFNGVCLCASGYQGKYCDGKGYLEDNTPSMWVILLAIVAIIVFFIIFGTWLVRFISNAKEKFNDRMTPGYSFNNEVADQSTEENNEDDRFDSFRQKRRGFKHHRVEEQDSF</sequence>
<keyword evidence="2" id="KW-0812">Transmembrane</keyword>
<feature type="disulfide bond" evidence="1">
    <location>
        <begin position="186"/>
        <end position="195"/>
    </location>
</feature>
<feature type="chain" id="PRO_5041910490" description="EGF-like domain-containing protein" evidence="3">
    <location>
        <begin position="24"/>
        <end position="289"/>
    </location>
</feature>